<gene>
    <name evidence="3" type="ORF">ENM88_04810</name>
</gene>
<name>A0A7J3X7B8_THEPE</name>
<accession>A0A7J3X7B8</accession>
<reference evidence="3" key="1">
    <citation type="journal article" date="2020" name="mSystems">
        <title>Genome- and Community-Level Interaction Insights into Carbon Utilization and Element Cycling Functions of Hydrothermarchaeota in Hydrothermal Sediment.</title>
        <authorList>
            <person name="Zhou Z."/>
            <person name="Liu Y."/>
            <person name="Xu W."/>
            <person name="Pan J."/>
            <person name="Luo Z.H."/>
            <person name="Li M."/>
        </authorList>
    </citation>
    <scope>NUCLEOTIDE SEQUENCE [LARGE SCALE GENOMIC DNA]</scope>
    <source>
        <strain evidence="3">SpSt-1125</strain>
    </source>
</reference>
<feature type="transmembrane region" description="Helical" evidence="2">
    <location>
        <begin position="201"/>
        <end position="220"/>
    </location>
</feature>
<dbReference type="EMBL" id="DRZM01000147">
    <property type="protein sequence ID" value="HHP05054.1"/>
    <property type="molecule type" value="Genomic_DNA"/>
</dbReference>
<protein>
    <submittedName>
        <fullName evidence="3">Uncharacterized protein</fullName>
    </submittedName>
</protein>
<evidence type="ECO:0000256" key="1">
    <source>
        <dbReference type="SAM" id="Coils"/>
    </source>
</evidence>
<comment type="caution">
    <text evidence="3">The sequence shown here is derived from an EMBL/GenBank/DDBJ whole genome shotgun (WGS) entry which is preliminary data.</text>
</comment>
<organism evidence="3">
    <name type="scientific">Thermofilum pendens</name>
    <dbReference type="NCBI Taxonomy" id="2269"/>
    <lineage>
        <taxon>Archaea</taxon>
        <taxon>Thermoproteota</taxon>
        <taxon>Thermoprotei</taxon>
        <taxon>Thermofilales</taxon>
        <taxon>Thermofilaceae</taxon>
        <taxon>Thermofilum</taxon>
    </lineage>
</organism>
<dbReference type="AlphaFoldDB" id="A0A7J3X7B8"/>
<proteinExistence type="predicted"/>
<evidence type="ECO:0000313" key="3">
    <source>
        <dbReference type="EMBL" id="HHP05054.1"/>
    </source>
</evidence>
<evidence type="ECO:0000256" key="2">
    <source>
        <dbReference type="SAM" id="Phobius"/>
    </source>
</evidence>
<sequence length="342" mass="38887">MSEPSERVEGDVKYVFAGWYSGGSLYSGSSELSLTVDRPVSLESRWEKWYKVVIACKPSAACASEELWFKEGATLDPASLGAEKVVYSGETRYVFQSWSSGPLSVVSPTTLYREYKVQHRVRVEPGEGRAWVEEGEWVDEGTVVTVRAESSRFGFPVQTVLEGFYAEGGSIVEQSVSAGWARVRVDAPTVVYVLWREDYTLLYAFLGLFIAAAGCVFLVARKRLPTAAEKVEVKAETVEMEVKPEEKPVTPLPEVKIVGPSEEIQVMSLEEVENELKRVEEEAERHREYLRRLETMKAEGRLSEATYEQLRREYINKLEMLETRIRELKYIEGKLRDRVEQP</sequence>
<keyword evidence="2" id="KW-1133">Transmembrane helix</keyword>
<keyword evidence="2" id="KW-0812">Transmembrane</keyword>
<keyword evidence="2" id="KW-0472">Membrane</keyword>
<feature type="coiled-coil region" evidence="1">
    <location>
        <begin position="262"/>
        <end position="331"/>
    </location>
</feature>
<keyword evidence="1" id="KW-0175">Coiled coil</keyword>